<reference evidence="2 3" key="1">
    <citation type="submission" date="2020-05" db="EMBL/GenBank/DDBJ databases">
        <authorList>
            <person name="Campoy J."/>
            <person name="Schneeberger K."/>
            <person name="Spophaly S."/>
        </authorList>
    </citation>
    <scope>NUCLEOTIDE SEQUENCE [LARGE SCALE GENOMIC DNA]</scope>
    <source>
        <strain evidence="2">PruArmRojPasFocal</strain>
    </source>
</reference>
<dbReference type="AlphaFoldDB" id="A0A6J5U9G2"/>
<protein>
    <submittedName>
        <fullName evidence="2">Uncharacterized protein</fullName>
    </submittedName>
</protein>
<evidence type="ECO:0000256" key="1">
    <source>
        <dbReference type="SAM" id="MobiDB-lite"/>
    </source>
</evidence>
<feature type="region of interest" description="Disordered" evidence="1">
    <location>
        <begin position="167"/>
        <end position="199"/>
    </location>
</feature>
<dbReference type="InterPro" id="IPR038864">
    <property type="entry name" value="HDR1"/>
</dbReference>
<dbReference type="GO" id="GO:0009909">
    <property type="term" value="P:regulation of flower development"/>
    <property type="evidence" value="ECO:0007669"/>
    <property type="project" value="InterPro"/>
</dbReference>
<name>A0A6J5U9G2_PRUAR</name>
<accession>A0A6J5U9G2</accession>
<sequence>MEGQITDGKKADGALEGFAPLSSTRIDWKPRKRSASGRNVDKITEDTANNTPDKQEEPVTEEEMQDLAPAPELSERRKALFEPLEPITNINGKRPSAESLLPPPDFDATAYPKGWLIGKKRKLVNVDVVESMRRIAVQEMNRKDREIDGLNEQLEEGCKVPRTLATSAPARAKQTVGGGERKCNAARPGHHANEHAGRR</sequence>
<organism evidence="2 3">
    <name type="scientific">Prunus armeniaca</name>
    <name type="common">Apricot</name>
    <name type="synonym">Armeniaca vulgaris</name>
    <dbReference type="NCBI Taxonomy" id="36596"/>
    <lineage>
        <taxon>Eukaryota</taxon>
        <taxon>Viridiplantae</taxon>
        <taxon>Streptophyta</taxon>
        <taxon>Embryophyta</taxon>
        <taxon>Tracheophyta</taxon>
        <taxon>Spermatophyta</taxon>
        <taxon>Magnoliopsida</taxon>
        <taxon>eudicotyledons</taxon>
        <taxon>Gunneridae</taxon>
        <taxon>Pentapetalae</taxon>
        <taxon>rosids</taxon>
        <taxon>fabids</taxon>
        <taxon>Rosales</taxon>
        <taxon>Rosaceae</taxon>
        <taxon>Amygdaloideae</taxon>
        <taxon>Amygdaleae</taxon>
        <taxon>Prunus</taxon>
    </lineage>
</organism>
<dbReference type="EMBL" id="CAEKDK010000003">
    <property type="protein sequence ID" value="CAB4273020.1"/>
    <property type="molecule type" value="Genomic_DNA"/>
</dbReference>
<dbReference type="PANTHER" id="PTHR37205:SF1">
    <property type="entry name" value="F23A5.30 PROTEIN"/>
    <property type="match status" value="1"/>
</dbReference>
<gene>
    <name evidence="2" type="ORF">CURHAP_LOCUS20038</name>
</gene>
<dbReference type="PANTHER" id="PTHR37205">
    <property type="entry name" value="F23A5.30 PROTEIN"/>
    <property type="match status" value="1"/>
</dbReference>
<proteinExistence type="predicted"/>
<evidence type="ECO:0000313" key="3">
    <source>
        <dbReference type="Proteomes" id="UP000507222"/>
    </source>
</evidence>
<dbReference type="Proteomes" id="UP000507222">
    <property type="component" value="Unassembled WGS sequence"/>
</dbReference>
<feature type="region of interest" description="Disordered" evidence="1">
    <location>
        <begin position="1"/>
        <end position="79"/>
    </location>
</feature>
<evidence type="ECO:0000313" key="2">
    <source>
        <dbReference type="EMBL" id="CAB4273020.1"/>
    </source>
</evidence>